<reference evidence="1" key="3">
    <citation type="submission" date="2015-04" db="UniProtKB">
        <authorList>
            <consortium name="EnsemblPlants"/>
        </authorList>
    </citation>
    <scope>IDENTIFICATION</scope>
</reference>
<dbReference type="HOGENOM" id="CLU_2323828_0_0_1"/>
<protein>
    <submittedName>
        <fullName evidence="1">Uncharacterized protein</fullName>
    </submittedName>
</protein>
<dbReference type="Gramene" id="LPERR07G18640.1">
    <property type="protein sequence ID" value="LPERR07G18640.1"/>
    <property type="gene ID" value="LPERR07G18640"/>
</dbReference>
<keyword evidence="2" id="KW-1185">Reference proteome</keyword>
<evidence type="ECO:0000313" key="2">
    <source>
        <dbReference type="Proteomes" id="UP000032180"/>
    </source>
</evidence>
<proteinExistence type="predicted"/>
<accession>A0A0D9X195</accession>
<organism evidence="1 2">
    <name type="scientific">Leersia perrieri</name>
    <dbReference type="NCBI Taxonomy" id="77586"/>
    <lineage>
        <taxon>Eukaryota</taxon>
        <taxon>Viridiplantae</taxon>
        <taxon>Streptophyta</taxon>
        <taxon>Embryophyta</taxon>
        <taxon>Tracheophyta</taxon>
        <taxon>Spermatophyta</taxon>
        <taxon>Magnoliopsida</taxon>
        <taxon>Liliopsida</taxon>
        <taxon>Poales</taxon>
        <taxon>Poaceae</taxon>
        <taxon>BOP clade</taxon>
        <taxon>Oryzoideae</taxon>
        <taxon>Oryzeae</taxon>
        <taxon>Oryzinae</taxon>
        <taxon>Leersia</taxon>
    </lineage>
</organism>
<name>A0A0D9X195_9ORYZ</name>
<evidence type="ECO:0000313" key="1">
    <source>
        <dbReference type="EnsemblPlants" id="LPERR07G18640.1"/>
    </source>
</evidence>
<reference evidence="2" key="2">
    <citation type="submission" date="2013-12" db="EMBL/GenBank/DDBJ databases">
        <authorList>
            <person name="Yu Y."/>
            <person name="Lee S."/>
            <person name="de Baynast K."/>
            <person name="Wissotski M."/>
            <person name="Liu L."/>
            <person name="Talag J."/>
            <person name="Goicoechea J."/>
            <person name="Angelova A."/>
            <person name="Jetty R."/>
            <person name="Kudrna D."/>
            <person name="Golser W."/>
            <person name="Rivera L."/>
            <person name="Zhang J."/>
            <person name="Wing R."/>
        </authorList>
    </citation>
    <scope>NUCLEOTIDE SEQUENCE</scope>
</reference>
<reference evidence="1 2" key="1">
    <citation type="submission" date="2012-08" db="EMBL/GenBank/DDBJ databases">
        <title>Oryza genome evolution.</title>
        <authorList>
            <person name="Wing R.A."/>
        </authorList>
    </citation>
    <scope>NUCLEOTIDE SEQUENCE</scope>
</reference>
<dbReference type="Proteomes" id="UP000032180">
    <property type="component" value="Chromosome 7"/>
</dbReference>
<dbReference type="AlphaFoldDB" id="A0A0D9X195"/>
<sequence>MLLGVVVTSFAAFFFTSIAPLIIFDVGSGGAETTAVMMDITNLHKRRAAQGGNDNGIGVSVRCKKKTCLAGGGNSRGTALPSIVSVDTGEVRQAMSARG</sequence>
<dbReference type="EnsemblPlants" id="LPERR07G18640.1">
    <property type="protein sequence ID" value="LPERR07G18640.1"/>
    <property type="gene ID" value="LPERR07G18640"/>
</dbReference>